<dbReference type="CDD" id="cd00161">
    <property type="entry name" value="beta-trefoil_Ricin-like"/>
    <property type="match status" value="1"/>
</dbReference>
<evidence type="ECO:0000313" key="3">
    <source>
        <dbReference type="EMBL" id="MBE1489162.1"/>
    </source>
</evidence>
<protein>
    <recommendedName>
        <fullName evidence="2">Ricin B lectin domain-containing protein</fullName>
    </recommendedName>
</protein>
<dbReference type="Proteomes" id="UP000649753">
    <property type="component" value="Unassembled WGS sequence"/>
</dbReference>
<evidence type="ECO:0000259" key="2">
    <source>
        <dbReference type="Pfam" id="PF00652"/>
    </source>
</evidence>
<dbReference type="Pfam" id="PF00652">
    <property type="entry name" value="Ricin_B_lectin"/>
    <property type="match status" value="1"/>
</dbReference>
<dbReference type="PROSITE" id="PS50231">
    <property type="entry name" value="RICIN_B_LECTIN"/>
    <property type="match status" value="1"/>
</dbReference>
<dbReference type="RefSeq" id="WP_192768675.1">
    <property type="nucleotide sequence ID" value="NZ_JADBEB010000001.1"/>
</dbReference>
<organism evidence="3 4">
    <name type="scientific">Plantactinospora soyae</name>
    <dbReference type="NCBI Taxonomy" id="1544732"/>
    <lineage>
        <taxon>Bacteria</taxon>
        <taxon>Bacillati</taxon>
        <taxon>Actinomycetota</taxon>
        <taxon>Actinomycetes</taxon>
        <taxon>Micromonosporales</taxon>
        <taxon>Micromonosporaceae</taxon>
        <taxon>Plantactinospora</taxon>
    </lineage>
</organism>
<sequence>MTFVFAAVLATAGPPATAAATLTTSDVDFAIDDRGFQAAAAGPYQIRFEHSGKCVDNYKGWPAIGNKIQQWTCARPGEPNFNNQRWTFEWTSDGWAKIRNVGTGTIGHPSGWCLDIQVNTGGNGDLIELAPCNSAVEWYGTMLSDPHDQTPHWYQLHPRTMNMCADMPHSSTTNGVQLQQWQCVLGNHQQHLTWS</sequence>
<dbReference type="EMBL" id="JADBEB010000001">
    <property type="protein sequence ID" value="MBE1489162.1"/>
    <property type="molecule type" value="Genomic_DNA"/>
</dbReference>
<dbReference type="InterPro" id="IPR035992">
    <property type="entry name" value="Ricin_B-like_lectins"/>
</dbReference>
<reference evidence="3" key="1">
    <citation type="submission" date="2020-10" db="EMBL/GenBank/DDBJ databases">
        <title>Sequencing the genomes of 1000 actinobacteria strains.</title>
        <authorList>
            <person name="Klenk H.-P."/>
        </authorList>
    </citation>
    <scope>NUCLEOTIDE SEQUENCE</scope>
    <source>
        <strain evidence="3">DSM 46832</strain>
    </source>
</reference>
<feature type="signal peptide" evidence="1">
    <location>
        <begin position="1"/>
        <end position="18"/>
    </location>
</feature>
<keyword evidence="4" id="KW-1185">Reference proteome</keyword>
<comment type="caution">
    <text evidence="3">The sequence shown here is derived from an EMBL/GenBank/DDBJ whole genome shotgun (WGS) entry which is preliminary data.</text>
</comment>
<dbReference type="AlphaFoldDB" id="A0A927M8S0"/>
<evidence type="ECO:0000256" key="1">
    <source>
        <dbReference type="SAM" id="SignalP"/>
    </source>
</evidence>
<dbReference type="Gene3D" id="2.80.10.50">
    <property type="match status" value="2"/>
</dbReference>
<feature type="domain" description="Ricin B lectin" evidence="2">
    <location>
        <begin position="44"/>
        <end position="191"/>
    </location>
</feature>
<accession>A0A927M8S0</accession>
<proteinExistence type="predicted"/>
<dbReference type="SUPFAM" id="SSF50370">
    <property type="entry name" value="Ricin B-like lectins"/>
    <property type="match status" value="1"/>
</dbReference>
<dbReference type="InterPro" id="IPR000772">
    <property type="entry name" value="Ricin_B_lectin"/>
</dbReference>
<feature type="chain" id="PRO_5037128921" description="Ricin B lectin domain-containing protein" evidence="1">
    <location>
        <begin position="19"/>
        <end position="195"/>
    </location>
</feature>
<name>A0A927M8S0_9ACTN</name>
<gene>
    <name evidence="3" type="ORF">H4W31_004800</name>
</gene>
<evidence type="ECO:0000313" key="4">
    <source>
        <dbReference type="Proteomes" id="UP000649753"/>
    </source>
</evidence>
<keyword evidence="1" id="KW-0732">Signal</keyword>